<keyword evidence="3" id="KW-0031">Aminopeptidase</keyword>
<dbReference type="InterPro" id="IPR029058">
    <property type="entry name" value="AB_hydrolase_fold"/>
</dbReference>
<feature type="domain" description="Serine aminopeptidase S33" evidence="2">
    <location>
        <begin position="75"/>
        <end position="202"/>
    </location>
</feature>
<dbReference type="STRING" id="29364.SAMN04487772_12018"/>
<evidence type="ECO:0000313" key="4">
    <source>
        <dbReference type="Proteomes" id="UP000199800"/>
    </source>
</evidence>
<evidence type="ECO:0000259" key="2">
    <source>
        <dbReference type="Pfam" id="PF12146"/>
    </source>
</evidence>
<keyword evidence="4" id="KW-1185">Reference proteome</keyword>
<dbReference type="Gene3D" id="3.40.50.1820">
    <property type="entry name" value="alpha/beta hydrolase"/>
    <property type="match status" value="1"/>
</dbReference>
<dbReference type="GO" id="GO:0004177">
    <property type="term" value="F:aminopeptidase activity"/>
    <property type="evidence" value="ECO:0007669"/>
    <property type="project" value="UniProtKB-KW"/>
</dbReference>
<organism evidence="3 4">
    <name type="scientific">[Clostridium] polysaccharolyticum</name>
    <dbReference type="NCBI Taxonomy" id="29364"/>
    <lineage>
        <taxon>Bacteria</taxon>
        <taxon>Bacillati</taxon>
        <taxon>Bacillota</taxon>
        <taxon>Clostridia</taxon>
        <taxon>Lachnospirales</taxon>
        <taxon>Lachnospiraceae</taxon>
    </lineage>
</organism>
<dbReference type="PANTHER" id="PTHR42886">
    <property type="entry name" value="RE40534P-RELATED"/>
    <property type="match status" value="1"/>
</dbReference>
<name>A0A1I0EDG8_9FIRM</name>
<sequence length="283" mass="31737">MKFILYTALIGIFLAFISTCAMTALLYRMQYSKRVEANCSGKNQSEFQTKTVSFCSGKNKLAGSFYWQNGIKNLQQVVIIVHGYGLTHLDYQLEIEHFVKKGNVVFAYDLTGCGASEGKNPKGFGQFILDTKVAVNYVRKAEPEKKIILFGHSTGAYGVAAYLQEADPLVEKAICVSGFYDCGFYARECMKGKIGILAYLLPFWVHLFEWIKFGSNGAKSGIQGVEQFGKSVLILQGEQDTVVPITASLYGWKEKYTNQKVTCVLIEKADHFPMRWEQGREIV</sequence>
<keyword evidence="3" id="KW-0378">Hydrolase</keyword>
<dbReference type="SUPFAM" id="SSF53474">
    <property type="entry name" value="alpha/beta-Hydrolases"/>
    <property type="match status" value="1"/>
</dbReference>
<proteinExistence type="predicted"/>
<accession>A0A1I0EDG8</accession>
<evidence type="ECO:0000313" key="3">
    <source>
        <dbReference type="EMBL" id="SET43089.1"/>
    </source>
</evidence>
<gene>
    <name evidence="3" type="ORF">SAMN04487772_12018</name>
</gene>
<dbReference type="Proteomes" id="UP000199800">
    <property type="component" value="Unassembled WGS sequence"/>
</dbReference>
<dbReference type="EMBL" id="FOHN01000020">
    <property type="protein sequence ID" value="SET43089.1"/>
    <property type="molecule type" value="Genomic_DNA"/>
</dbReference>
<keyword evidence="1" id="KW-1133">Transmembrane helix</keyword>
<keyword evidence="1" id="KW-0472">Membrane</keyword>
<dbReference type="OrthoDB" id="9806902at2"/>
<dbReference type="PANTHER" id="PTHR42886:SF29">
    <property type="entry name" value="PUMMELIG, ISOFORM A"/>
    <property type="match status" value="1"/>
</dbReference>
<keyword evidence="1" id="KW-0812">Transmembrane</keyword>
<dbReference type="Pfam" id="PF12146">
    <property type="entry name" value="Hydrolase_4"/>
    <property type="match status" value="1"/>
</dbReference>
<feature type="transmembrane region" description="Helical" evidence="1">
    <location>
        <begin position="6"/>
        <end position="27"/>
    </location>
</feature>
<keyword evidence="3" id="KW-0645">Protease</keyword>
<dbReference type="RefSeq" id="WP_092478457.1">
    <property type="nucleotide sequence ID" value="NZ_FOHN01000020.1"/>
</dbReference>
<reference evidence="3 4" key="1">
    <citation type="submission" date="2016-10" db="EMBL/GenBank/DDBJ databases">
        <authorList>
            <person name="de Groot N.N."/>
        </authorList>
    </citation>
    <scope>NUCLEOTIDE SEQUENCE [LARGE SCALE GENOMIC DNA]</scope>
    <source>
        <strain evidence="3 4">DSM 1801</strain>
    </source>
</reference>
<evidence type="ECO:0000256" key="1">
    <source>
        <dbReference type="SAM" id="Phobius"/>
    </source>
</evidence>
<dbReference type="AlphaFoldDB" id="A0A1I0EDG8"/>
<protein>
    <submittedName>
        <fullName evidence="3">Serine aminopeptidase, S33</fullName>
    </submittedName>
</protein>
<dbReference type="InterPro" id="IPR022742">
    <property type="entry name" value="Hydrolase_4"/>
</dbReference>